<name>A0A0A9FLQ7_ARUDO</name>
<dbReference type="AlphaFoldDB" id="A0A0A9FLQ7"/>
<evidence type="ECO:0000313" key="1">
    <source>
        <dbReference type="EMBL" id="JAE13950.1"/>
    </source>
</evidence>
<accession>A0A0A9FLQ7</accession>
<dbReference type="EMBL" id="GBRH01183946">
    <property type="protein sequence ID" value="JAE13950.1"/>
    <property type="molecule type" value="Transcribed_RNA"/>
</dbReference>
<reference evidence="1" key="1">
    <citation type="submission" date="2014-09" db="EMBL/GenBank/DDBJ databases">
        <authorList>
            <person name="Magalhaes I.L.F."/>
            <person name="Oliveira U."/>
            <person name="Santos F.R."/>
            <person name="Vidigal T.H.D.A."/>
            <person name="Brescovit A.D."/>
            <person name="Santos A.J."/>
        </authorList>
    </citation>
    <scope>NUCLEOTIDE SEQUENCE</scope>
    <source>
        <tissue evidence="1">Shoot tissue taken approximately 20 cm above the soil surface</tissue>
    </source>
</reference>
<reference evidence="1" key="2">
    <citation type="journal article" date="2015" name="Data Brief">
        <title>Shoot transcriptome of the giant reed, Arundo donax.</title>
        <authorList>
            <person name="Barrero R.A."/>
            <person name="Guerrero F.D."/>
            <person name="Moolhuijzen P."/>
            <person name="Goolsby J.A."/>
            <person name="Tidwell J."/>
            <person name="Bellgard S.E."/>
            <person name="Bellgard M.I."/>
        </authorList>
    </citation>
    <scope>NUCLEOTIDE SEQUENCE</scope>
    <source>
        <tissue evidence="1">Shoot tissue taken approximately 20 cm above the soil surface</tissue>
    </source>
</reference>
<sequence length="69" mass="7607">MRELARGYGGKRRMRAGRRLQSVRRRAAGARGGMLWCSRRREGSAHAAAGSRHEHAAAGCVVHFTTSRC</sequence>
<organism evidence="1">
    <name type="scientific">Arundo donax</name>
    <name type="common">Giant reed</name>
    <name type="synonym">Donax arundinaceus</name>
    <dbReference type="NCBI Taxonomy" id="35708"/>
    <lineage>
        <taxon>Eukaryota</taxon>
        <taxon>Viridiplantae</taxon>
        <taxon>Streptophyta</taxon>
        <taxon>Embryophyta</taxon>
        <taxon>Tracheophyta</taxon>
        <taxon>Spermatophyta</taxon>
        <taxon>Magnoliopsida</taxon>
        <taxon>Liliopsida</taxon>
        <taxon>Poales</taxon>
        <taxon>Poaceae</taxon>
        <taxon>PACMAD clade</taxon>
        <taxon>Arundinoideae</taxon>
        <taxon>Arundineae</taxon>
        <taxon>Arundo</taxon>
    </lineage>
</organism>
<protein>
    <submittedName>
        <fullName evidence="1">Uncharacterized protein</fullName>
    </submittedName>
</protein>
<proteinExistence type="predicted"/>